<organism evidence="4 5">
    <name type="scientific">Parabacteroides distasonis</name>
    <dbReference type="NCBI Taxonomy" id="823"/>
    <lineage>
        <taxon>Bacteria</taxon>
        <taxon>Pseudomonadati</taxon>
        <taxon>Bacteroidota</taxon>
        <taxon>Bacteroidia</taxon>
        <taxon>Bacteroidales</taxon>
        <taxon>Tannerellaceae</taxon>
        <taxon>Parabacteroides</taxon>
    </lineage>
</organism>
<dbReference type="EMBL" id="CP051672">
    <property type="protein sequence ID" value="QJE30094.1"/>
    <property type="molecule type" value="Genomic_DNA"/>
</dbReference>
<gene>
    <name evidence="4" type="ORF">HHO38_18195</name>
</gene>
<dbReference type="NCBIfam" id="TIGR04539">
    <property type="entry name" value="tRNA_cyclodipep"/>
    <property type="match status" value="1"/>
</dbReference>
<name>A0A7L5EH81_PARDI</name>
<dbReference type="GO" id="GO:0016755">
    <property type="term" value="F:aminoacyltransferase activity"/>
    <property type="evidence" value="ECO:0007669"/>
    <property type="project" value="InterPro"/>
</dbReference>
<evidence type="ECO:0000313" key="4">
    <source>
        <dbReference type="EMBL" id="QJE30094.1"/>
    </source>
</evidence>
<evidence type="ECO:0000256" key="1">
    <source>
        <dbReference type="ARBA" id="ARBA00006034"/>
    </source>
</evidence>
<sequence>MSLLYERRLESCYIERIYPYSESNAFLGVSICSRLFSEKTLVALFDWCKVNVKSVYVLIADEIQMYTFMASKGLERKEACAKALQIGDIKYRFIERVIKKGDYDNVRLLSWKAVALEPRFKTLLQRLRLLYGTEILFRREVIKQILERNRRLPEGFRFARIDSSDYDLASLYILNELAVILYFHLYFDPVCQYQISPLPMTPLLEILYDGTFLKDLLVPKKDIGYIEIMGEKDLTGRMIKINTKGAPL</sequence>
<reference evidence="4 5" key="1">
    <citation type="submission" date="2020-04" db="EMBL/GenBank/DDBJ databases">
        <title>Complete Genomes and Methylome analysis of CBBP consortium that reverse antibiotic-induced susceptibility to vancomycin-resistant Enterococcus faecium infection.</title>
        <authorList>
            <person name="Fomenkov A."/>
            <person name="Zhang Z."/>
            <person name="Pamer E."/>
            <person name="Roberts R.J."/>
        </authorList>
    </citation>
    <scope>NUCLEOTIDE SEQUENCE [LARGE SCALE GENOMIC DNA]</scope>
    <source>
        <strain evidence="5">CBBP</strain>
    </source>
</reference>
<dbReference type="InterPro" id="IPR030903">
    <property type="entry name" value="CDPS"/>
</dbReference>
<evidence type="ECO:0000313" key="5">
    <source>
        <dbReference type="Proteomes" id="UP000501982"/>
    </source>
</evidence>
<comment type="similarity">
    <text evidence="1">Belongs to the CDPS family.</text>
</comment>
<dbReference type="Pfam" id="PF16715">
    <property type="entry name" value="CDPS"/>
    <property type="match status" value="1"/>
</dbReference>
<dbReference type="Gene3D" id="3.40.50.11710">
    <property type="entry name" value="Cyclodipeptide synthase"/>
    <property type="match status" value="1"/>
</dbReference>
<accession>A0A7L5EH81</accession>
<evidence type="ECO:0000256" key="3">
    <source>
        <dbReference type="ARBA" id="ARBA00030771"/>
    </source>
</evidence>
<dbReference type="Proteomes" id="UP000501982">
    <property type="component" value="Chromosome"/>
</dbReference>
<dbReference type="AlphaFoldDB" id="A0A7L5EH81"/>
<keyword evidence="2" id="KW-0808">Transferase</keyword>
<proteinExistence type="inferred from homology"/>
<dbReference type="InterPro" id="IPR038622">
    <property type="entry name" value="CDPS_sf"/>
</dbReference>
<evidence type="ECO:0000256" key="2">
    <source>
        <dbReference type="ARBA" id="ARBA00022679"/>
    </source>
</evidence>
<dbReference type="RefSeq" id="WP_170106198.1">
    <property type="nucleotide sequence ID" value="NZ_CP051672.1"/>
</dbReference>
<protein>
    <recommendedName>
        <fullName evidence="3">Cyclodipeptide synthase</fullName>
    </recommendedName>
</protein>